<keyword evidence="1" id="KW-0812">Transmembrane</keyword>
<evidence type="ECO:0000256" key="1">
    <source>
        <dbReference type="SAM" id="Phobius"/>
    </source>
</evidence>
<accession>L0R508</accession>
<feature type="transmembrane region" description="Helical" evidence="1">
    <location>
        <begin position="6"/>
        <end position="24"/>
    </location>
</feature>
<dbReference type="ChiTaRS" id="MMP13">
    <property type="organism name" value="human"/>
</dbReference>
<dbReference type="OrthoDB" id="406838at2759"/>
<evidence type="ECO:0000313" key="2">
    <source>
        <dbReference type="EMBL" id="CCO13773.1"/>
    </source>
</evidence>
<sequence>MATSTHLMGPLACWLMLFLLGQIMEEMPILMMMKPGQVVPKATTCFLLLRMSSATP</sequence>
<dbReference type="AlphaFoldDB" id="L0R508"/>
<keyword evidence="1" id="KW-0472">Membrane</keyword>
<reference evidence="2" key="1">
    <citation type="submission" date="2012-10" db="EMBL/GenBank/DDBJ databases">
        <title>Direct identification of alternative open reading frame translation products in human.</title>
        <authorList>
            <person name="Vanderperre B."/>
            <person name="Lucier J.-F."/>
            <person name="Motard J."/>
            <person name="Tremblay G."/>
            <person name="Vanderperre S."/>
            <person name="Wisztorski M."/>
            <person name="Salzet M."/>
            <person name="Boisvert F.-M."/>
            <person name="Roucou X."/>
        </authorList>
    </citation>
    <scope>NUCLEOTIDE SEQUENCE</scope>
</reference>
<dbReference type="EMBL" id="HF548062">
    <property type="protein sequence ID" value="CCO13773.1"/>
    <property type="molecule type" value="Genomic_DNA"/>
</dbReference>
<protein>
    <submittedName>
        <fullName evidence="2">Alternative protein MMP13</fullName>
    </submittedName>
</protein>
<keyword evidence="1" id="KW-1133">Transmembrane helix</keyword>
<name>L0R508_HUMAN</name>
<proteinExistence type="predicted"/>
<gene>
    <name evidence="2" type="primary">MMP13</name>
</gene>
<organism evidence="2">
    <name type="scientific">Homo sapiens</name>
    <name type="common">Human</name>
    <dbReference type="NCBI Taxonomy" id="9606"/>
    <lineage>
        <taxon>Eukaryota</taxon>
        <taxon>Metazoa</taxon>
        <taxon>Chordata</taxon>
        <taxon>Craniata</taxon>
        <taxon>Vertebrata</taxon>
        <taxon>Euteleostomi</taxon>
        <taxon>Mammalia</taxon>
        <taxon>Eutheria</taxon>
        <taxon>Euarchontoglires</taxon>
        <taxon>Primates</taxon>
        <taxon>Haplorrhini</taxon>
        <taxon>Catarrhini</taxon>
        <taxon>Hominidae</taxon>
        <taxon>Homo</taxon>
    </lineage>
</organism>